<feature type="binding site" evidence="3">
    <location>
        <position position="119"/>
    </location>
    <ligand>
        <name>substrate</name>
    </ligand>
</feature>
<dbReference type="Proteomes" id="UP000600449">
    <property type="component" value="Unassembled WGS sequence"/>
</dbReference>
<evidence type="ECO:0000256" key="1">
    <source>
        <dbReference type="ARBA" id="ARBA00008853"/>
    </source>
</evidence>
<comment type="caution">
    <text evidence="5">The sequence shown here is derived from an EMBL/GenBank/DDBJ whole genome shotgun (WGS) entry which is preliminary data.</text>
</comment>
<evidence type="ECO:0000313" key="5">
    <source>
        <dbReference type="EMBL" id="GGK41704.1"/>
    </source>
</evidence>
<dbReference type="PANTHER" id="PTHR10907">
    <property type="entry name" value="REGUCALCIN"/>
    <property type="match status" value="1"/>
</dbReference>
<evidence type="ECO:0000259" key="4">
    <source>
        <dbReference type="Pfam" id="PF08450"/>
    </source>
</evidence>
<keyword evidence="3" id="KW-0862">Zinc</keyword>
<comment type="similarity">
    <text evidence="1">Belongs to the SMP-30/CGR1 family.</text>
</comment>
<feature type="active site" description="Proton donor/acceptor" evidence="2">
    <location>
        <position position="218"/>
    </location>
</feature>
<evidence type="ECO:0000313" key="6">
    <source>
        <dbReference type="Proteomes" id="UP000600449"/>
    </source>
</evidence>
<dbReference type="EMBL" id="BMMF01000009">
    <property type="protein sequence ID" value="GGK41704.1"/>
    <property type="molecule type" value="Genomic_DNA"/>
</dbReference>
<reference evidence="5 6" key="1">
    <citation type="journal article" date="2014" name="Int. J. Syst. Evol. Microbiol.">
        <title>Complete genome sequence of Corynebacterium casei LMG S-19264T (=DSM 44701T), isolated from a smear-ripened cheese.</title>
        <authorList>
            <consortium name="US DOE Joint Genome Institute (JGI-PGF)"/>
            <person name="Walter F."/>
            <person name="Albersmeier A."/>
            <person name="Kalinowski J."/>
            <person name="Ruckert C."/>
        </authorList>
    </citation>
    <scope>NUCLEOTIDE SEQUENCE [LARGE SCALE GENOMIC DNA]</scope>
    <source>
        <strain evidence="5 6">CGMCC 1.9161</strain>
    </source>
</reference>
<dbReference type="GO" id="GO:0004341">
    <property type="term" value="F:gluconolactonase activity"/>
    <property type="evidence" value="ECO:0007669"/>
    <property type="project" value="TreeGrafter"/>
</dbReference>
<dbReference type="GO" id="GO:0019853">
    <property type="term" value="P:L-ascorbic acid biosynthetic process"/>
    <property type="evidence" value="ECO:0007669"/>
    <property type="project" value="TreeGrafter"/>
</dbReference>
<feature type="binding site" evidence="3">
    <location>
        <position position="35"/>
    </location>
    <ligand>
        <name>a divalent metal cation</name>
        <dbReference type="ChEBI" id="CHEBI:60240"/>
    </ligand>
</feature>
<dbReference type="RefSeq" id="WP_188914159.1">
    <property type="nucleotide sequence ID" value="NZ_BMMF01000009.1"/>
</dbReference>
<comment type="cofactor">
    <cofactor evidence="3">
        <name>Zn(2+)</name>
        <dbReference type="ChEBI" id="CHEBI:29105"/>
    </cofactor>
    <text evidence="3">Binds 1 divalent metal cation per subunit.</text>
</comment>
<accession>A0A917V590</accession>
<dbReference type="PRINTS" id="PR01790">
    <property type="entry name" value="SMP30FAMILY"/>
</dbReference>
<protein>
    <submittedName>
        <fullName evidence="5">Gluconolaconase</fullName>
    </submittedName>
</protein>
<dbReference type="InterPro" id="IPR005511">
    <property type="entry name" value="SMP-30"/>
</dbReference>
<gene>
    <name evidence="5" type="primary">xylC</name>
    <name evidence="5" type="ORF">GCM10011322_31040</name>
</gene>
<keyword evidence="3" id="KW-0479">Metal-binding</keyword>
<dbReference type="AlphaFoldDB" id="A0A917V590"/>
<proteinExistence type="inferred from homology"/>
<dbReference type="SUPFAM" id="SSF63829">
    <property type="entry name" value="Calcium-dependent phosphotriesterase"/>
    <property type="match status" value="1"/>
</dbReference>
<keyword evidence="6" id="KW-1185">Reference proteome</keyword>
<evidence type="ECO:0000256" key="2">
    <source>
        <dbReference type="PIRSR" id="PIRSR605511-1"/>
    </source>
</evidence>
<name>A0A917V590_9HYPH</name>
<evidence type="ECO:0000256" key="3">
    <source>
        <dbReference type="PIRSR" id="PIRSR605511-2"/>
    </source>
</evidence>
<feature type="binding site" evidence="3">
    <location>
        <position position="166"/>
    </location>
    <ligand>
        <name>a divalent metal cation</name>
        <dbReference type="ChEBI" id="CHEBI:60240"/>
    </ligand>
</feature>
<dbReference type="Pfam" id="PF08450">
    <property type="entry name" value="SGL"/>
    <property type="match status" value="1"/>
</dbReference>
<dbReference type="InterPro" id="IPR011042">
    <property type="entry name" value="6-blade_b-propeller_TolB-like"/>
</dbReference>
<dbReference type="Gene3D" id="2.120.10.30">
    <property type="entry name" value="TolB, C-terminal domain"/>
    <property type="match status" value="1"/>
</dbReference>
<feature type="binding site" evidence="3">
    <location>
        <position position="121"/>
    </location>
    <ligand>
        <name>substrate</name>
    </ligand>
</feature>
<feature type="binding site" evidence="3">
    <location>
        <position position="218"/>
    </location>
    <ligand>
        <name>a divalent metal cation</name>
        <dbReference type="ChEBI" id="CHEBI:60240"/>
    </ligand>
</feature>
<feature type="domain" description="SMP-30/Gluconolactonase/LRE-like region" evidence="4">
    <location>
        <begin position="33"/>
        <end position="276"/>
    </location>
</feature>
<sequence>MVSGGSGSIGGTGAHGATRTGTPEIAAACGAGLGEGPVWDHRIGAVLWVDIAAATIWRLDVAAGEAHATQLPERAGFVALTPDPDVVVAGLETRLVAFDLIDRTLRDLAPVEPALPGNRCNDAVVGLDGTLWFSTMDAGETAETGAFHAFDGRAVSTIEDGFVVTNGPALSPDGRTLYTIDTTGKRITMRAVLAEDGDARLGPASLFLDLGEEAGVPDGVTIGEEGDLWIAMHGAGRLLRVDAEGVRKDVLVLPTPDITKATFGGPDLSTLYVATAARARPHDPLAGHLFRIETDARGLPAQLFRAVP</sequence>
<dbReference type="GO" id="GO:0005509">
    <property type="term" value="F:calcium ion binding"/>
    <property type="evidence" value="ECO:0007669"/>
    <property type="project" value="TreeGrafter"/>
</dbReference>
<organism evidence="5 6">
    <name type="scientific">Salinarimonas ramus</name>
    <dbReference type="NCBI Taxonomy" id="690164"/>
    <lineage>
        <taxon>Bacteria</taxon>
        <taxon>Pseudomonadati</taxon>
        <taxon>Pseudomonadota</taxon>
        <taxon>Alphaproteobacteria</taxon>
        <taxon>Hyphomicrobiales</taxon>
        <taxon>Salinarimonadaceae</taxon>
        <taxon>Salinarimonas</taxon>
    </lineage>
</organism>
<dbReference type="InterPro" id="IPR013658">
    <property type="entry name" value="SGL"/>
</dbReference>
<dbReference type="PANTHER" id="PTHR10907:SF47">
    <property type="entry name" value="REGUCALCIN"/>
    <property type="match status" value="1"/>
</dbReference>